<dbReference type="VEuPathDB" id="FungiDB:RhiirA1_528796"/>
<dbReference type="GO" id="GO:0097038">
    <property type="term" value="C:perinuclear endoplasmic reticulum"/>
    <property type="evidence" value="ECO:0007669"/>
    <property type="project" value="TreeGrafter"/>
</dbReference>
<dbReference type="GO" id="GO:0032541">
    <property type="term" value="C:cortical endoplasmic reticulum"/>
    <property type="evidence" value="ECO:0007669"/>
    <property type="project" value="TreeGrafter"/>
</dbReference>
<dbReference type="GO" id="GO:0048309">
    <property type="term" value="P:endoplasmic reticulum inheritance"/>
    <property type="evidence" value="ECO:0007669"/>
    <property type="project" value="TreeGrafter"/>
</dbReference>
<sequence length="367" mass="42456">MMLSFFNGANHILVLLLLPIAFDIGGRTAGLAVSFALFSYHTLLGLMKMLYSEKRGLGWIISQLLTISQPFFFPYFFIHSLRFIYTDQTQALLNFYEMFLIYSSPIFTIIEGAATATAIIICRDKVKQLLEQDERIQIYISIISLVNYVISSYILYSLYTTPGMDIYNATLIGSIMTLAVVITVSLAFAYNIYCIYMLSLDWKPSVPPQDLQLLINKDNISPNLFQNFDAKAIIDYIRDLKVNINAQFIANNLLNFVERFRTVTAIQKALSLNVFMALIYRTGIVISAFYYLNIIIAENQNEEDLMSQKIFNFIISLTTPIIIAVYTHLLLYHYEYLDSGMGMWRWISIIVCWVLYMWYFNVEDELY</sequence>
<keyword evidence="1" id="KW-1133">Transmembrane helix</keyword>
<gene>
    <name evidence="2" type="ORF">RhiirC2_768617</name>
</gene>
<feature type="transmembrane region" description="Helical" evidence="1">
    <location>
        <begin position="59"/>
        <end position="78"/>
    </location>
</feature>
<evidence type="ECO:0000256" key="1">
    <source>
        <dbReference type="SAM" id="Phobius"/>
    </source>
</evidence>
<reference evidence="2 3" key="1">
    <citation type="submission" date="2016-04" db="EMBL/GenBank/DDBJ databases">
        <title>Genome analyses suggest a sexual origin of heterokaryosis in a supposedly ancient asexual fungus.</title>
        <authorList>
            <person name="Ropars J."/>
            <person name="Sedzielewska K."/>
            <person name="Noel J."/>
            <person name="Charron P."/>
            <person name="Farinelli L."/>
            <person name="Marton T."/>
            <person name="Kruger M."/>
            <person name="Pelin A."/>
            <person name="Brachmann A."/>
            <person name="Corradi N."/>
        </authorList>
    </citation>
    <scope>NUCLEOTIDE SEQUENCE [LARGE SCALE GENOMIC DNA]</scope>
    <source>
        <strain evidence="2 3">C2</strain>
    </source>
</reference>
<reference evidence="2 3" key="2">
    <citation type="submission" date="2017-10" db="EMBL/GenBank/DDBJ databases">
        <title>Extensive intraspecific genome diversity in a model arbuscular mycorrhizal fungus.</title>
        <authorList>
            <person name="Chen E.C.H."/>
            <person name="Morin E."/>
            <person name="Baudet D."/>
            <person name="Noel J."/>
            <person name="Ndikumana S."/>
            <person name="Charron P."/>
            <person name="St-Onge C."/>
            <person name="Giorgi J."/>
            <person name="Grigoriev I.V."/>
            <person name="Roux C."/>
            <person name="Martin F.M."/>
            <person name="Corradi N."/>
        </authorList>
    </citation>
    <scope>NUCLEOTIDE SEQUENCE [LARGE SCALE GENOMIC DNA]</scope>
    <source>
        <strain evidence="2 3">C2</strain>
    </source>
</reference>
<dbReference type="PANTHER" id="PTHR31726:SF2">
    <property type="entry name" value="PROTEIN ICE2"/>
    <property type="match status" value="1"/>
</dbReference>
<feature type="transmembrane region" description="Helical" evidence="1">
    <location>
        <begin position="343"/>
        <end position="360"/>
    </location>
</feature>
<dbReference type="GO" id="GO:0005789">
    <property type="term" value="C:endoplasmic reticulum membrane"/>
    <property type="evidence" value="ECO:0007669"/>
    <property type="project" value="TreeGrafter"/>
</dbReference>
<keyword evidence="1" id="KW-0472">Membrane</keyword>
<name>A0A2N1P1M5_9GLOM</name>
<keyword evidence="1" id="KW-0812">Transmembrane</keyword>
<evidence type="ECO:0008006" key="4">
    <source>
        <dbReference type="Google" id="ProtNLM"/>
    </source>
</evidence>
<organism evidence="2 3">
    <name type="scientific">Rhizophagus irregularis</name>
    <dbReference type="NCBI Taxonomy" id="588596"/>
    <lineage>
        <taxon>Eukaryota</taxon>
        <taxon>Fungi</taxon>
        <taxon>Fungi incertae sedis</taxon>
        <taxon>Mucoromycota</taxon>
        <taxon>Glomeromycotina</taxon>
        <taxon>Glomeromycetes</taxon>
        <taxon>Glomerales</taxon>
        <taxon>Glomeraceae</taxon>
        <taxon>Rhizophagus</taxon>
    </lineage>
</organism>
<feature type="transmembrane region" description="Helical" evidence="1">
    <location>
        <begin position="310"/>
        <end position="331"/>
    </location>
</feature>
<dbReference type="InterPro" id="IPR013635">
    <property type="entry name" value="Ice2"/>
</dbReference>
<feature type="transmembrane region" description="Helical" evidence="1">
    <location>
        <begin position="171"/>
        <end position="193"/>
    </location>
</feature>
<protein>
    <recommendedName>
        <fullName evidence="4">ICE2-domain-containing protein</fullName>
    </recommendedName>
</protein>
<dbReference type="Pfam" id="PF08426">
    <property type="entry name" value="ICE2"/>
    <property type="match status" value="1"/>
</dbReference>
<feature type="transmembrane region" description="Helical" evidence="1">
    <location>
        <begin position="269"/>
        <end position="290"/>
    </location>
</feature>
<dbReference type="VEuPathDB" id="FungiDB:RhiirFUN_014461"/>
<feature type="transmembrane region" description="Helical" evidence="1">
    <location>
        <begin position="98"/>
        <end position="122"/>
    </location>
</feature>
<dbReference type="EMBL" id="LLXL01000027">
    <property type="protein sequence ID" value="PKK79965.1"/>
    <property type="molecule type" value="Genomic_DNA"/>
</dbReference>
<proteinExistence type="predicted"/>
<accession>A0A2N1P1M5</accession>
<feature type="transmembrane region" description="Helical" evidence="1">
    <location>
        <begin position="138"/>
        <end position="159"/>
    </location>
</feature>
<dbReference type="AlphaFoldDB" id="A0A2N1P1M5"/>
<dbReference type="Proteomes" id="UP000233469">
    <property type="component" value="Unassembled WGS sequence"/>
</dbReference>
<comment type="caution">
    <text evidence="2">The sequence shown here is derived from an EMBL/GenBank/DDBJ whole genome shotgun (WGS) entry which is preliminary data.</text>
</comment>
<dbReference type="GO" id="GO:0000921">
    <property type="term" value="P:septin ring assembly"/>
    <property type="evidence" value="ECO:0007669"/>
    <property type="project" value="TreeGrafter"/>
</dbReference>
<dbReference type="VEuPathDB" id="FungiDB:FUN_012658"/>
<feature type="transmembrane region" description="Helical" evidence="1">
    <location>
        <begin position="12"/>
        <end position="38"/>
    </location>
</feature>
<evidence type="ECO:0000313" key="3">
    <source>
        <dbReference type="Proteomes" id="UP000233469"/>
    </source>
</evidence>
<evidence type="ECO:0000313" key="2">
    <source>
        <dbReference type="EMBL" id="PKK79965.1"/>
    </source>
</evidence>
<dbReference type="PANTHER" id="PTHR31726">
    <property type="entry name" value="PROTEIN ICE2"/>
    <property type="match status" value="1"/>
</dbReference>